<name>A0A0E4CW57_9BACL</name>
<feature type="transmembrane region" description="Helical" evidence="1">
    <location>
        <begin position="141"/>
        <end position="160"/>
    </location>
</feature>
<evidence type="ECO:0000256" key="1">
    <source>
        <dbReference type="SAM" id="Phobius"/>
    </source>
</evidence>
<dbReference type="Proteomes" id="UP000033163">
    <property type="component" value="Chromosome I"/>
</dbReference>
<dbReference type="EMBL" id="LN831776">
    <property type="protein sequence ID" value="CQR54895.1"/>
    <property type="molecule type" value="Genomic_DNA"/>
</dbReference>
<sequence>MKRQMIAPLIWYNLKLTVHYSWCLSAALLAVIPFFMDPGLMGQNEVARLGERLISFLGLIIYPHLALLENGGIGEPLYAKQVRHPPIFLFRWLLTTFYVFLVNAAFFTWLNWSGADFNLWPMTGGVTFTAVAIGTAGMTAALLVGNVSAGYIAGFAWYLLDFMTKGRMTGHFYLFGLLEHEWDNDKWLLAGLSLVLALICACLLPRRRLD</sequence>
<evidence type="ECO:0000313" key="2">
    <source>
        <dbReference type="EMBL" id="CQR54895.1"/>
    </source>
</evidence>
<feature type="transmembrane region" description="Helical" evidence="1">
    <location>
        <begin position="12"/>
        <end position="32"/>
    </location>
</feature>
<dbReference type="HOGENOM" id="CLU_1218801_0_0_9"/>
<feature type="transmembrane region" description="Helical" evidence="1">
    <location>
        <begin position="117"/>
        <end position="134"/>
    </location>
</feature>
<dbReference type="PATRIC" id="fig|1073571.4.peg.2651"/>
<dbReference type="AlphaFoldDB" id="A0A0E4CW57"/>
<gene>
    <name evidence="2" type="ORF">PRIO_2490</name>
</gene>
<keyword evidence="1" id="KW-1133">Transmembrane helix</keyword>
<feature type="transmembrane region" description="Helical" evidence="1">
    <location>
        <begin position="187"/>
        <end position="204"/>
    </location>
</feature>
<organism evidence="2 3">
    <name type="scientific">Paenibacillus riograndensis SBR5</name>
    <dbReference type="NCBI Taxonomy" id="1073571"/>
    <lineage>
        <taxon>Bacteria</taxon>
        <taxon>Bacillati</taxon>
        <taxon>Bacillota</taxon>
        <taxon>Bacilli</taxon>
        <taxon>Bacillales</taxon>
        <taxon>Paenibacillaceae</taxon>
        <taxon>Paenibacillus</taxon>
        <taxon>Paenibacillus sonchi group</taxon>
    </lineage>
</organism>
<proteinExistence type="predicted"/>
<keyword evidence="1" id="KW-0472">Membrane</keyword>
<keyword evidence="1" id="KW-0812">Transmembrane</keyword>
<dbReference type="STRING" id="483937.AMQ84_14435"/>
<feature type="transmembrane region" description="Helical" evidence="1">
    <location>
        <begin position="52"/>
        <end position="68"/>
    </location>
</feature>
<evidence type="ECO:0000313" key="3">
    <source>
        <dbReference type="Proteomes" id="UP000033163"/>
    </source>
</evidence>
<reference evidence="3" key="1">
    <citation type="submission" date="2015-03" db="EMBL/GenBank/DDBJ databases">
        <authorList>
            <person name="Wibberg D."/>
        </authorList>
    </citation>
    <scope>NUCLEOTIDE SEQUENCE [LARGE SCALE GENOMIC DNA]</scope>
</reference>
<protein>
    <submittedName>
        <fullName evidence="2">Putative membrane protein</fullName>
    </submittedName>
</protein>
<dbReference type="KEGG" id="pri:PRIO_2490"/>
<feature type="transmembrane region" description="Helical" evidence="1">
    <location>
        <begin position="89"/>
        <end position="111"/>
    </location>
</feature>
<accession>A0A0E4CW57</accession>
<dbReference type="RefSeq" id="WP_020428175.1">
    <property type="nucleotide sequence ID" value="NZ_AGBD01000577.1"/>
</dbReference>